<dbReference type="SUPFAM" id="SSF49503">
    <property type="entry name" value="Cupredoxins"/>
    <property type="match status" value="3"/>
</dbReference>
<keyword evidence="9" id="KW-0560">Oxidoreductase</keyword>
<evidence type="ECO:0000256" key="6">
    <source>
        <dbReference type="ARBA" id="ARBA00017290"/>
    </source>
</evidence>
<feature type="binding site" description="type 1 copper site" evidence="12">
    <location>
        <position position="704"/>
    </location>
    <ligand>
        <name>Cu cation</name>
        <dbReference type="ChEBI" id="CHEBI:23378"/>
        <label>1</label>
    </ligand>
</feature>
<reference evidence="16" key="1">
    <citation type="submission" date="2018-08" db="EMBL/GenBank/DDBJ databases">
        <authorList>
            <person name="Hornung B."/>
        </authorList>
    </citation>
    <scope>NUCLEOTIDE SEQUENCE [LARGE SCALE GENOMIC DNA]</scope>
</reference>
<evidence type="ECO:0000256" key="13">
    <source>
        <dbReference type="SAM" id="MobiDB-lite"/>
    </source>
</evidence>
<feature type="binding site" description="type 1 copper site" evidence="12">
    <location>
        <position position="870"/>
    </location>
    <ligand>
        <name>Cu cation</name>
        <dbReference type="ChEBI" id="CHEBI:23378"/>
        <label>1</label>
    </ligand>
</feature>
<feature type="binding site" description="type 1 copper site" evidence="12">
    <location>
        <position position="713"/>
    </location>
    <ligand>
        <name>Cu cation</name>
        <dbReference type="ChEBI" id="CHEBI:23378"/>
        <label>1</label>
    </ligand>
</feature>
<feature type="transmembrane region" description="Helical" evidence="14">
    <location>
        <begin position="369"/>
        <end position="385"/>
    </location>
</feature>
<feature type="transmembrane region" description="Helical" evidence="14">
    <location>
        <begin position="157"/>
        <end position="177"/>
    </location>
</feature>
<dbReference type="PRINTS" id="PR00695">
    <property type="entry name" value="CUNO2RDTASE"/>
</dbReference>
<evidence type="ECO:0000256" key="11">
    <source>
        <dbReference type="ARBA" id="ARBA00049340"/>
    </source>
</evidence>
<evidence type="ECO:0000256" key="3">
    <source>
        <dbReference type="ARBA" id="ARBA00010609"/>
    </source>
</evidence>
<feature type="binding site" description="type 1 copper site" evidence="12">
    <location>
        <position position="670"/>
    </location>
    <ligand>
        <name>Cu cation</name>
        <dbReference type="ChEBI" id="CHEBI:23378"/>
        <label>1</label>
    </ligand>
</feature>
<dbReference type="GO" id="GO:0005507">
    <property type="term" value="F:copper ion binding"/>
    <property type="evidence" value="ECO:0007669"/>
    <property type="project" value="InterPro"/>
</dbReference>
<protein>
    <recommendedName>
        <fullName evidence="6">Copper-containing nitrite reductase</fullName>
        <ecNumber evidence="5">1.7.2.1</ecNumber>
    </recommendedName>
</protein>
<feature type="transmembrane region" description="Helical" evidence="14">
    <location>
        <begin position="189"/>
        <end position="212"/>
    </location>
</feature>
<name>A0A383S648_9ACTN</name>
<dbReference type="EC" id="1.7.2.1" evidence="5"/>
<keyword evidence="14" id="KW-0472">Membrane</keyword>
<sequence>MNIESPTTTRRGSGPVRERPRGLASRRVWHRVTAVLVCAWALVAVAGTIGQRWRPGLGWLGLHAAALGVATNAVVVWSDYFTAALMRSPSRRRAPQVTVLSVLNAGILALMAGTETGREPLQTAGALLCVAAVIAHAIMLGARSAGALTTGLGRTVLAYYLVCGFWFVACGVLGHLMTAAGGSRLDVFMLPHIAAGVLGWLGMAVMGTLLTLWPTMLRTRMVPGAETNARRVLPLFCLAIAVTGLGGVTGRGWISALGLLGYTACVGVGINAMWAAAKVKRPAGYASRSVICGLAWLVGTLVAAVALMATSAGRQQMLGRLPHLAWPLLGGFAAQLVVGSLSHLLPVVFGGGPGRVRRRNAIMDAGSDARLISANTAGLALLAPLPPAGRVAALAVLAANVLFLLVTILRCALARRPLGISADDTLAERGRRFAWILGAGVVALAMAVATAVSPSTMVGGLDAGAGAGADLSDAPVQRVQVTSADMAFTPNRISVPSGTRLVVALTNEDTGGQVHDLTFAGGAGTGLLAPGASAEVDAGVITESQEAWCSVAGHRQMGMVLQIVVDGTAAPAGSSGDDHGASGEHAALDPNATMSVGAFDAALAPATDRTVHEVHMEVTEEVVEVAPGVRQLRYMYNGQTPAPILRGHVGDTFVVTLTNSGTMGHSLDFHAGDISPDEPMRTIPPGESLVYTFTARRSGIWLYHCSTAPMSLHLANGMFGAVIIDPEGLPEVDREYVLIESEAWFGAQGDSADADRLGETEPDAVMFNGYAFQYDTHPLPATVGERVRFWVLDAGPNEQLNFHVVGAQFDTVWKEGAYTLECGQQPAASVDASCPRTGTGGSQVLSLGAAEGGFVELVVNEPGHYSFVNHSFSYAEKGAHGVLEVTAR</sequence>
<evidence type="ECO:0000256" key="14">
    <source>
        <dbReference type="SAM" id="Phobius"/>
    </source>
</evidence>
<accession>A0A383S648</accession>
<dbReference type="RefSeq" id="WP_170175642.1">
    <property type="nucleotide sequence ID" value="NZ_LR134442.1"/>
</dbReference>
<gene>
    <name evidence="15" type="ORF">PROPAUS_1222</name>
</gene>
<feature type="transmembrane region" description="Helical" evidence="14">
    <location>
        <begin position="391"/>
        <end position="413"/>
    </location>
</feature>
<feature type="transmembrane region" description="Helical" evidence="14">
    <location>
        <begin position="259"/>
        <end position="277"/>
    </location>
</feature>
<comment type="cofactor">
    <cofactor evidence="1 12">
        <name>Cu(+)</name>
        <dbReference type="ChEBI" id="CHEBI:49552"/>
    </cofactor>
</comment>
<organism evidence="15 16">
    <name type="scientific">Propionibacterium australiense</name>
    <dbReference type="NCBI Taxonomy" id="119981"/>
    <lineage>
        <taxon>Bacteria</taxon>
        <taxon>Bacillati</taxon>
        <taxon>Actinomycetota</taxon>
        <taxon>Actinomycetes</taxon>
        <taxon>Propionibacteriales</taxon>
        <taxon>Propionibacteriaceae</taxon>
        <taxon>Propionibacterium</taxon>
    </lineage>
</organism>
<dbReference type="Pfam" id="PF07732">
    <property type="entry name" value="Cu-oxidase_3"/>
    <property type="match status" value="1"/>
</dbReference>
<feature type="transmembrane region" description="Helical" evidence="14">
    <location>
        <begin position="289"/>
        <end position="312"/>
    </location>
</feature>
<dbReference type="InterPro" id="IPR011707">
    <property type="entry name" value="Cu-oxidase-like_N"/>
</dbReference>
<feature type="transmembrane region" description="Helical" evidence="14">
    <location>
        <begin position="28"/>
        <end position="49"/>
    </location>
</feature>
<comment type="catalytic activity">
    <reaction evidence="11">
        <text>nitric oxide + Fe(III)-[cytochrome c] + H2O = Fe(II)-[cytochrome c] + nitrite + 2 H(+)</text>
        <dbReference type="Rhea" id="RHEA:15233"/>
        <dbReference type="Rhea" id="RHEA-COMP:10350"/>
        <dbReference type="Rhea" id="RHEA-COMP:14399"/>
        <dbReference type="ChEBI" id="CHEBI:15377"/>
        <dbReference type="ChEBI" id="CHEBI:15378"/>
        <dbReference type="ChEBI" id="CHEBI:16301"/>
        <dbReference type="ChEBI" id="CHEBI:16480"/>
        <dbReference type="ChEBI" id="CHEBI:29033"/>
        <dbReference type="ChEBI" id="CHEBI:29034"/>
        <dbReference type="EC" id="1.7.2.1"/>
    </reaction>
</comment>
<keyword evidence="10 12" id="KW-0186">Copper</keyword>
<feature type="transmembrane region" description="Helical" evidence="14">
    <location>
        <begin position="94"/>
        <end position="112"/>
    </location>
</feature>
<feature type="transmembrane region" description="Helical" evidence="14">
    <location>
        <begin position="433"/>
        <end position="452"/>
    </location>
</feature>
<feature type="compositionally biased region" description="Polar residues" evidence="13">
    <location>
        <begin position="1"/>
        <end position="11"/>
    </location>
</feature>
<keyword evidence="14" id="KW-1133">Transmembrane helix</keyword>
<evidence type="ECO:0000256" key="1">
    <source>
        <dbReference type="ARBA" id="ARBA00001960"/>
    </source>
</evidence>
<dbReference type="AlphaFoldDB" id="A0A383S648"/>
<comment type="cofactor">
    <cofactor evidence="2 12">
        <name>Cu(2+)</name>
        <dbReference type="ChEBI" id="CHEBI:29036"/>
    </cofactor>
</comment>
<evidence type="ECO:0000313" key="16">
    <source>
        <dbReference type="Proteomes" id="UP000263928"/>
    </source>
</evidence>
<keyword evidence="7 12" id="KW-0479">Metal-binding</keyword>
<evidence type="ECO:0000256" key="10">
    <source>
        <dbReference type="ARBA" id="ARBA00023008"/>
    </source>
</evidence>
<feature type="transmembrane region" description="Helical" evidence="14">
    <location>
        <begin position="124"/>
        <end position="145"/>
    </location>
</feature>
<evidence type="ECO:0000256" key="7">
    <source>
        <dbReference type="ARBA" id="ARBA00022723"/>
    </source>
</evidence>
<dbReference type="PANTHER" id="PTHR11709">
    <property type="entry name" value="MULTI-COPPER OXIDASE"/>
    <property type="match status" value="1"/>
</dbReference>
<keyword evidence="14" id="KW-0812">Transmembrane</keyword>
<feature type="transmembrane region" description="Helical" evidence="14">
    <location>
        <begin position="232"/>
        <end position="253"/>
    </location>
</feature>
<dbReference type="EMBL" id="UNQJ01000006">
    <property type="protein sequence ID" value="SYZ33303.1"/>
    <property type="molecule type" value="Genomic_DNA"/>
</dbReference>
<comment type="similarity">
    <text evidence="3">Belongs to the multicopper oxidase family.</text>
</comment>
<dbReference type="InterPro" id="IPR008972">
    <property type="entry name" value="Cupredoxin"/>
</dbReference>
<evidence type="ECO:0000256" key="12">
    <source>
        <dbReference type="PIRSR" id="PIRSR601287-1"/>
    </source>
</evidence>
<dbReference type="Proteomes" id="UP000263928">
    <property type="component" value="Unassembled WGS sequence"/>
</dbReference>
<feature type="region of interest" description="Disordered" evidence="13">
    <location>
        <begin position="1"/>
        <end position="20"/>
    </location>
</feature>
<comment type="subunit">
    <text evidence="4">Homotrimer.</text>
</comment>
<dbReference type="Gene3D" id="2.60.40.420">
    <property type="entry name" value="Cupredoxins - blue copper proteins"/>
    <property type="match status" value="3"/>
</dbReference>
<evidence type="ECO:0000256" key="2">
    <source>
        <dbReference type="ARBA" id="ARBA00001973"/>
    </source>
</evidence>
<dbReference type="PANTHER" id="PTHR11709:SF394">
    <property type="entry name" value="FI03373P-RELATED"/>
    <property type="match status" value="1"/>
</dbReference>
<dbReference type="CDD" id="cd11020">
    <property type="entry name" value="CuRO_1_CuNIR"/>
    <property type="match status" value="1"/>
</dbReference>
<feature type="transmembrane region" description="Helical" evidence="14">
    <location>
        <begin position="61"/>
        <end position="82"/>
    </location>
</feature>
<keyword evidence="8" id="KW-0677">Repeat</keyword>
<keyword evidence="16" id="KW-1185">Reference proteome</keyword>
<dbReference type="InterPro" id="IPR045087">
    <property type="entry name" value="Cu-oxidase_fam"/>
</dbReference>
<dbReference type="InterPro" id="IPR001287">
    <property type="entry name" value="NO2-reductase_Cu"/>
</dbReference>
<evidence type="ECO:0000256" key="4">
    <source>
        <dbReference type="ARBA" id="ARBA00011233"/>
    </source>
</evidence>
<feature type="binding site" description="type 1 copper site" evidence="12">
    <location>
        <position position="718"/>
    </location>
    <ligand>
        <name>Cu cation</name>
        <dbReference type="ChEBI" id="CHEBI:23378"/>
        <label>1</label>
    </ligand>
</feature>
<feature type="transmembrane region" description="Helical" evidence="14">
    <location>
        <begin position="324"/>
        <end position="349"/>
    </location>
</feature>
<proteinExistence type="inferred from homology"/>
<evidence type="ECO:0000256" key="5">
    <source>
        <dbReference type="ARBA" id="ARBA00011882"/>
    </source>
</evidence>
<feature type="binding site" description="type 1 copper site" evidence="12">
    <location>
        <position position="665"/>
    </location>
    <ligand>
        <name>Cu cation</name>
        <dbReference type="ChEBI" id="CHEBI:23378"/>
        <label>1</label>
    </ligand>
</feature>
<dbReference type="GO" id="GO:0050421">
    <property type="term" value="F:nitrite reductase (NO-forming) activity"/>
    <property type="evidence" value="ECO:0007669"/>
    <property type="project" value="UniProtKB-EC"/>
</dbReference>
<evidence type="ECO:0000313" key="15">
    <source>
        <dbReference type="EMBL" id="SYZ33303.1"/>
    </source>
</evidence>
<dbReference type="CDD" id="cd04208">
    <property type="entry name" value="CuRO_2_CuNIR"/>
    <property type="match status" value="1"/>
</dbReference>
<evidence type="ECO:0000256" key="8">
    <source>
        <dbReference type="ARBA" id="ARBA00022737"/>
    </source>
</evidence>
<evidence type="ECO:0000256" key="9">
    <source>
        <dbReference type="ARBA" id="ARBA00023002"/>
    </source>
</evidence>
<feature type="binding site" description="type 1 copper site" evidence="12">
    <location>
        <position position="705"/>
    </location>
    <ligand>
        <name>Cu cation</name>
        <dbReference type="ChEBI" id="CHEBI:23378"/>
        <label>1</label>
    </ligand>
</feature>